<dbReference type="EMBL" id="UHBY01000003">
    <property type="protein sequence ID" value="SUL36886.1"/>
    <property type="molecule type" value="Genomic_DNA"/>
</dbReference>
<evidence type="ECO:0000313" key="3">
    <source>
        <dbReference type="Proteomes" id="UP000254116"/>
    </source>
</evidence>
<proteinExistence type="predicted"/>
<sequence>MKTIHPNILEQLRSIYTPGTRVVLVKMNDPYTKLVPGTKGTVIGVDDIGTIHVNWDSGSSLGVAYGEDFCRRIEE</sequence>
<dbReference type="RefSeq" id="WP_050498512.1">
    <property type="nucleotide sequence ID" value="NZ_KN050644.1"/>
</dbReference>
<gene>
    <name evidence="2" type="ORF">NCTC10702_03044</name>
</gene>
<protein>
    <recommendedName>
        <fullName evidence="1">DUF4314 domain-containing protein</fullName>
    </recommendedName>
</protein>
<evidence type="ECO:0000313" key="2">
    <source>
        <dbReference type="EMBL" id="SUL36886.1"/>
    </source>
</evidence>
<dbReference type="InterPro" id="IPR025463">
    <property type="entry name" value="DUF4314"/>
</dbReference>
<evidence type="ECO:0000259" key="1">
    <source>
        <dbReference type="Pfam" id="PF14192"/>
    </source>
</evidence>
<dbReference type="Pfam" id="PF14192">
    <property type="entry name" value="DUF4314"/>
    <property type="match status" value="1"/>
</dbReference>
<reference evidence="2 3" key="1">
    <citation type="submission" date="2018-06" db="EMBL/GenBank/DDBJ databases">
        <authorList>
            <consortium name="Pathogen Informatics"/>
            <person name="Doyle S."/>
        </authorList>
    </citation>
    <scope>NUCLEOTIDE SEQUENCE [LARGE SCALE GENOMIC DNA]</scope>
    <source>
        <strain evidence="2 3">NCTC10702</strain>
    </source>
</reference>
<feature type="domain" description="DUF4314" evidence="1">
    <location>
        <begin position="6"/>
        <end position="73"/>
    </location>
</feature>
<name>A0A380EKX9_STAAU</name>
<accession>A0A380EKX9</accession>
<dbReference type="Proteomes" id="UP000254116">
    <property type="component" value="Unassembled WGS sequence"/>
</dbReference>
<organism evidence="2 3">
    <name type="scientific">Staphylococcus aureus</name>
    <dbReference type="NCBI Taxonomy" id="1280"/>
    <lineage>
        <taxon>Bacteria</taxon>
        <taxon>Bacillati</taxon>
        <taxon>Bacillota</taxon>
        <taxon>Bacilli</taxon>
        <taxon>Bacillales</taxon>
        <taxon>Staphylococcaceae</taxon>
        <taxon>Staphylococcus</taxon>
    </lineage>
</organism>
<dbReference type="AlphaFoldDB" id="A0A380EKX9"/>